<dbReference type="Proteomes" id="UP000320179">
    <property type="component" value="Chromosome"/>
</dbReference>
<accession>A0AAE6G5A7</accession>
<reference evidence="2 3" key="1">
    <citation type="journal article" date="2019" name="Science">
        <title>Social genes are selection hotspots in kin groups of a soil microbe.</title>
        <authorList>
            <person name="Wielgoss S."/>
            <person name="Wolfensberger R."/>
            <person name="Sun L."/>
            <person name="Fiegna F."/>
            <person name="Velicer G.J."/>
        </authorList>
    </citation>
    <scope>NUCLEOTIDE SEQUENCE [LARGE SCALE GENOMIC DNA]</scope>
    <source>
        <strain evidence="2 3">MC3.5.9c15</strain>
    </source>
</reference>
<protein>
    <recommendedName>
        <fullName evidence="4">Lipoprotein</fullName>
    </recommendedName>
</protein>
<keyword evidence="1" id="KW-0732">Signal</keyword>
<proteinExistence type="predicted"/>
<name>A0AAE6G5A7_MYXXA</name>
<evidence type="ECO:0000313" key="3">
    <source>
        <dbReference type="Proteomes" id="UP000320179"/>
    </source>
</evidence>
<feature type="signal peptide" evidence="1">
    <location>
        <begin position="1"/>
        <end position="41"/>
    </location>
</feature>
<dbReference type="EMBL" id="CP017174">
    <property type="protein sequence ID" value="QDE71218.1"/>
    <property type="molecule type" value="Genomic_DNA"/>
</dbReference>
<sequence length="137" mass="14961">MAESARFQPLREEPLMSKSLSRRIQALPLLAAMFAASTAMAERAETGREYVFTTVDSYTVQLEGTIEITGVLQGEASPRTLTFSAPNNTQNSAVAYRDRCDRLALLAMTKPGAYLFTTSSGGSISYHQFACNLTRVP</sequence>
<dbReference type="AlphaFoldDB" id="A0AAE6G5A7"/>
<feature type="chain" id="PRO_5042262314" description="Lipoprotein" evidence="1">
    <location>
        <begin position="42"/>
        <end position="137"/>
    </location>
</feature>
<evidence type="ECO:0000313" key="2">
    <source>
        <dbReference type="EMBL" id="QDE71218.1"/>
    </source>
</evidence>
<organism evidence="2 3">
    <name type="scientific">Myxococcus xanthus</name>
    <dbReference type="NCBI Taxonomy" id="34"/>
    <lineage>
        <taxon>Bacteria</taxon>
        <taxon>Pseudomonadati</taxon>
        <taxon>Myxococcota</taxon>
        <taxon>Myxococcia</taxon>
        <taxon>Myxococcales</taxon>
        <taxon>Cystobacterineae</taxon>
        <taxon>Myxococcaceae</taxon>
        <taxon>Myxococcus</taxon>
    </lineage>
</organism>
<evidence type="ECO:0008006" key="4">
    <source>
        <dbReference type="Google" id="ProtNLM"/>
    </source>
</evidence>
<gene>
    <name evidence="2" type="ORF">BHS09_31945</name>
</gene>
<evidence type="ECO:0000256" key="1">
    <source>
        <dbReference type="SAM" id="SignalP"/>
    </source>
</evidence>